<dbReference type="EMBL" id="FNDX01000011">
    <property type="protein sequence ID" value="SDJ09385.1"/>
    <property type="molecule type" value="Genomic_DNA"/>
</dbReference>
<name>A0A1G8QYJ2_9BACL</name>
<keyword evidence="1" id="KW-0812">Transmembrane</keyword>
<dbReference type="AlphaFoldDB" id="A0A1G8QYJ2"/>
<dbReference type="Proteomes" id="UP000199050">
    <property type="component" value="Unassembled WGS sequence"/>
</dbReference>
<dbReference type="OrthoDB" id="2680550at2"/>
<keyword evidence="1" id="KW-1133">Transmembrane helix</keyword>
<sequence length="68" mass="7436">MTYVDTSDISAQMFITVLLLLLIIAPLVSLGVLRLFQSKKKSGIMLIISGAAVYGVFQVVMSITHMFT</sequence>
<evidence type="ECO:0000313" key="3">
    <source>
        <dbReference type="Proteomes" id="UP000199050"/>
    </source>
</evidence>
<evidence type="ECO:0000256" key="1">
    <source>
        <dbReference type="SAM" id="Phobius"/>
    </source>
</evidence>
<reference evidence="3" key="1">
    <citation type="submission" date="2016-10" db="EMBL/GenBank/DDBJ databases">
        <authorList>
            <person name="Varghese N."/>
            <person name="Submissions S."/>
        </authorList>
    </citation>
    <scope>NUCLEOTIDE SEQUENCE [LARGE SCALE GENOMIC DNA]</scope>
    <source>
        <strain evidence="3">CGMCC 1.11012</strain>
    </source>
</reference>
<gene>
    <name evidence="2" type="ORF">SAMN05216192_111166</name>
</gene>
<keyword evidence="3" id="KW-1185">Reference proteome</keyword>
<accession>A0A1G8QYJ2</accession>
<organism evidence="2 3">
    <name type="scientific">Paenibacillus typhae</name>
    <dbReference type="NCBI Taxonomy" id="1174501"/>
    <lineage>
        <taxon>Bacteria</taxon>
        <taxon>Bacillati</taxon>
        <taxon>Bacillota</taxon>
        <taxon>Bacilli</taxon>
        <taxon>Bacillales</taxon>
        <taxon>Paenibacillaceae</taxon>
        <taxon>Paenibacillus</taxon>
    </lineage>
</organism>
<feature type="transmembrane region" description="Helical" evidence="1">
    <location>
        <begin position="43"/>
        <end position="67"/>
    </location>
</feature>
<feature type="transmembrane region" description="Helical" evidence="1">
    <location>
        <begin position="12"/>
        <end position="36"/>
    </location>
</feature>
<keyword evidence="1" id="KW-0472">Membrane</keyword>
<dbReference type="RefSeq" id="WP_042180881.1">
    <property type="nucleotide sequence ID" value="NZ_CBCSKY010000009.1"/>
</dbReference>
<evidence type="ECO:0000313" key="2">
    <source>
        <dbReference type="EMBL" id="SDJ09385.1"/>
    </source>
</evidence>
<proteinExistence type="predicted"/>
<protein>
    <submittedName>
        <fullName evidence="2">Uncharacterized protein</fullName>
    </submittedName>
</protein>